<proteinExistence type="predicted"/>
<keyword evidence="2" id="KW-1185">Reference proteome</keyword>
<evidence type="ECO:0000313" key="1">
    <source>
        <dbReference type="EMBL" id="BAY56780.1"/>
    </source>
</evidence>
<keyword evidence="1" id="KW-0808">Transferase</keyword>
<gene>
    <name evidence="1" type="ORF">NIES2135_36200</name>
</gene>
<organism evidence="1 2">
    <name type="scientific">Leptolyngbya boryana NIES-2135</name>
    <dbReference type="NCBI Taxonomy" id="1973484"/>
    <lineage>
        <taxon>Bacteria</taxon>
        <taxon>Bacillati</taxon>
        <taxon>Cyanobacteriota</taxon>
        <taxon>Cyanophyceae</taxon>
        <taxon>Leptolyngbyales</taxon>
        <taxon>Leptolyngbyaceae</taxon>
        <taxon>Leptolyngbya group</taxon>
        <taxon>Leptolyngbya</taxon>
    </lineage>
</organism>
<name>A0A1Z4JJ68_LEPBY</name>
<dbReference type="SUPFAM" id="SSF53448">
    <property type="entry name" value="Nucleotide-diphospho-sugar transferases"/>
    <property type="match status" value="1"/>
</dbReference>
<reference evidence="1 2" key="1">
    <citation type="submission" date="2017-06" db="EMBL/GenBank/DDBJ databases">
        <title>Genome sequencing of cyanobaciteial culture collection at National Institute for Environmental Studies (NIES).</title>
        <authorList>
            <person name="Hirose Y."/>
            <person name="Shimura Y."/>
            <person name="Fujisawa T."/>
            <person name="Nakamura Y."/>
            <person name="Kawachi M."/>
        </authorList>
    </citation>
    <scope>NUCLEOTIDE SEQUENCE [LARGE SCALE GENOMIC DNA]</scope>
    <source>
        <strain evidence="1 2">NIES-2135</strain>
    </source>
</reference>
<sequence length="450" mass="52998">MPERIVCTVVTKSYLAYARTLAETLTEHNPEAKLYVLLADRVEDYFQPETEPFELIYLEDLPEQDAIAQMSFYYTPLEFCCALRGLLHEYILEHTTAESWLFIDCDILICDSLEPIFQELSETSLIFSPHCSRPVPLEQADHEINFLVHGINNGGFMGLRRTEQTRQFIQWWKDRLIHYCFLDCAIGDPRGLAADQLWLNLAVLYFSDFKFLKHPGTNIGHWNFYEKTFERDMQGNVLVNGQPLLFLHFSGWDIDRPHFVSKNTSLYPEEITSPWAELADIYRDKLLKNSYEKTRQFPYTFSKFNDGTPITQAVRRGYYDELKQGIAISAPFENSEYFQAKRYTLDSTHFLREELYGVYQQLVELQQQNHQTHLTLQQTQLSLQQTQSSLEQTVDEFTQFRQQADAEIARSHQTISEMENSIFWKARNVWWKIKQRLGQPEVKLLEQKKE</sequence>
<protein>
    <submittedName>
        <fullName evidence="1">Group 1 glycosyl transferase</fullName>
    </submittedName>
</protein>
<dbReference type="EMBL" id="AP018203">
    <property type="protein sequence ID" value="BAY56780.1"/>
    <property type="molecule type" value="Genomic_DNA"/>
</dbReference>
<dbReference type="Proteomes" id="UP000217895">
    <property type="component" value="Chromosome"/>
</dbReference>
<dbReference type="InterPro" id="IPR029044">
    <property type="entry name" value="Nucleotide-diphossugar_trans"/>
</dbReference>
<evidence type="ECO:0000313" key="2">
    <source>
        <dbReference type="Proteomes" id="UP000217895"/>
    </source>
</evidence>
<dbReference type="AlphaFoldDB" id="A0A1Z4JJ68"/>
<dbReference type="Gene3D" id="3.90.550.10">
    <property type="entry name" value="Spore Coat Polysaccharide Biosynthesis Protein SpsA, Chain A"/>
    <property type="match status" value="1"/>
</dbReference>
<dbReference type="GO" id="GO:0016740">
    <property type="term" value="F:transferase activity"/>
    <property type="evidence" value="ECO:0007669"/>
    <property type="project" value="UniProtKB-KW"/>
</dbReference>
<accession>A0A1Z4JJ68</accession>